<accession>A0A328BTI7</accession>
<dbReference type="InterPro" id="IPR000182">
    <property type="entry name" value="GNAT_dom"/>
</dbReference>
<dbReference type="Proteomes" id="UP000248553">
    <property type="component" value="Unassembled WGS sequence"/>
</dbReference>
<dbReference type="AlphaFoldDB" id="A0A328BTI7"/>
<keyword evidence="3" id="KW-1185">Reference proteome</keyword>
<feature type="domain" description="N-acetyltransferase" evidence="1">
    <location>
        <begin position="134"/>
        <end position="274"/>
    </location>
</feature>
<dbReference type="RefSeq" id="WP_111477352.1">
    <property type="nucleotide sequence ID" value="NZ_QHKM01000001.1"/>
</dbReference>
<reference evidence="3" key="1">
    <citation type="submission" date="2018-05" db="EMBL/GenBank/DDBJ databases">
        <authorList>
            <person name="Nie L."/>
        </authorList>
    </citation>
    <scope>NUCLEOTIDE SEQUENCE [LARGE SCALE GENOMIC DNA]</scope>
    <source>
        <strain evidence="3">NL</strain>
    </source>
</reference>
<dbReference type="InterPro" id="IPR016181">
    <property type="entry name" value="Acyl_CoA_acyltransferase"/>
</dbReference>
<dbReference type="GO" id="GO:0016747">
    <property type="term" value="F:acyltransferase activity, transferring groups other than amino-acyl groups"/>
    <property type="evidence" value="ECO:0007669"/>
    <property type="project" value="InterPro"/>
</dbReference>
<comment type="caution">
    <text evidence="2">The sequence shown here is derived from an EMBL/GenBank/DDBJ whole genome shotgun (WGS) entry which is preliminary data.</text>
</comment>
<dbReference type="SUPFAM" id="SSF55729">
    <property type="entry name" value="Acyl-CoA N-acyltransferases (Nat)"/>
    <property type="match status" value="1"/>
</dbReference>
<gene>
    <name evidence="2" type="ORF">DLM85_07150</name>
</gene>
<dbReference type="EMBL" id="QHKM01000001">
    <property type="protein sequence ID" value="RAK70602.1"/>
    <property type="molecule type" value="Genomic_DNA"/>
</dbReference>
<dbReference type="PROSITE" id="PS51186">
    <property type="entry name" value="GNAT"/>
    <property type="match status" value="1"/>
</dbReference>
<evidence type="ECO:0000313" key="3">
    <source>
        <dbReference type="Proteomes" id="UP000248553"/>
    </source>
</evidence>
<evidence type="ECO:0000313" key="2">
    <source>
        <dbReference type="EMBL" id="RAK70602.1"/>
    </source>
</evidence>
<dbReference type="OrthoDB" id="2350893at2"/>
<evidence type="ECO:0000259" key="1">
    <source>
        <dbReference type="PROSITE" id="PS51186"/>
    </source>
</evidence>
<name>A0A328BTI7_9BACT</name>
<dbReference type="Gene3D" id="3.40.630.30">
    <property type="match status" value="1"/>
</dbReference>
<proteinExistence type="predicted"/>
<organism evidence="2 3">
    <name type="scientific">Hymenobacter edaphi</name>
    <dbReference type="NCBI Taxonomy" id="2211146"/>
    <lineage>
        <taxon>Bacteria</taxon>
        <taxon>Pseudomonadati</taxon>
        <taxon>Bacteroidota</taxon>
        <taxon>Cytophagia</taxon>
        <taxon>Cytophagales</taxon>
        <taxon>Hymenobacteraceae</taxon>
        <taxon>Hymenobacter</taxon>
    </lineage>
</organism>
<protein>
    <recommendedName>
        <fullName evidence="1">N-acetyltransferase domain-containing protein</fullName>
    </recommendedName>
</protein>
<sequence length="274" mass="28731">MLYADHALAQRLERTEARSNAAFVEARARRQPASGAAWRTVAGAYVLFDGPASPLTQTFGLGLFEPADAAALAAIETFFQERGAPVQHEISPLADAALLPLLAGRGYHPIEYTSVLYRPLTADYQPAARPETALSTRRIGPGEELLWAQTAAAGWSTEMPGLADFMLEFGQLSAHSAGAAPFLAELNGTAIAAGGLFIYDGAALLAGASTVPAGRRRGAQLALLDARLRHAAAQGCTVAMMGAVPGSQSQRNAETQGFRVAYTRTKWALGPPAG</sequence>